<feature type="transmembrane region" description="Helical" evidence="5">
    <location>
        <begin position="358"/>
        <end position="378"/>
    </location>
</feature>
<feature type="chain" id="PRO_5040211683" description="Major facilitator superfamily (MFS) profile domain-containing protein" evidence="6">
    <location>
        <begin position="24"/>
        <end position="439"/>
    </location>
</feature>
<feature type="transmembrane region" description="Helical" evidence="5">
    <location>
        <begin position="257"/>
        <end position="277"/>
    </location>
</feature>
<dbReference type="GO" id="GO:0016020">
    <property type="term" value="C:membrane"/>
    <property type="evidence" value="ECO:0007669"/>
    <property type="project" value="UniProtKB-SubCell"/>
</dbReference>
<comment type="subcellular location">
    <subcellularLocation>
        <location evidence="1">Membrane</location>
        <topology evidence="1">Multi-pass membrane protein</topology>
    </subcellularLocation>
</comment>
<reference evidence="7 8" key="1">
    <citation type="submission" date="2021-02" db="EMBL/GenBank/DDBJ databases">
        <title>Pan-genome distribution and transcriptional activeness of fungal secondary metabolism genes in Aspergillus section Fumigati.</title>
        <authorList>
            <person name="Takahashi H."/>
            <person name="Umemura M."/>
            <person name="Ninomiya A."/>
            <person name="Kusuya Y."/>
            <person name="Urayama S."/>
            <person name="Shimizu M."/>
            <person name="Watanabe A."/>
            <person name="Kamei K."/>
            <person name="Yaguchi T."/>
            <person name="Hagiwara D."/>
        </authorList>
    </citation>
    <scope>NUCLEOTIDE SEQUENCE [LARGE SCALE GENOMIC DNA]</scope>
    <source>
        <strain evidence="7 8">IFM 47045</strain>
    </source>
</reference>
<dbReference type="EMBL" id="BOPL01000005">
    <property type="protein sequence ID" value="GIK02917.1"/>
    <property type="molecule type" value="Genomic_DNA"/>
</dbReference>
<dbReference type="Gene3D" id="1.20.1250.20">
    <property type="entry name" value="MFS general substrate transporter like domains"/>
    <property type="match status" value="1"/>
</dbReference>
<dbReference type="Pfam" id="PF00083">
    <property type="entry name" value="Sugar_tr"/>
    <property type="match status" value="1"/>
</dbReference>
<evidence type="ECO:0000313" key="8">
    <source>
        <dbReference type="Proteomes" id="UP000710440"/>
    </source>
</evidence>
<dbReference type="InterPro" id="IPR005828">
    <property type="entry name" value="MFS_sugar_transport-like"/>
</dbReference>
<evidence type="ECO:0000256" key="2">
    <source>
        <dbReference type="ARBA" id="ARBA00022692"/>
    </source>
</evidence>
<keyword evidence="4 5" id="KW-0472">Membrane</keyword>
<keyword evidence="6" id="KW-0732">Signal</keyword>
<dbReference type="InterPro" id="IPR050360">
    <property type="entry name" value="MFS_Sugar_Transporters"/>
</dbReference>
<proteinExistence type="predicted"/>
<keyword evidence="3 5" id="KW-1133">Transmembrane helix</keyword>
<dbReference type="OrthoDB" id="5235886at2759"/>
<evidence type="ECO:0000313" key="7">
    <source>
        <dbReference type="EMBL" id="GIK02917.1"/>
    </source>
</evidence>
<feature type="signal peptide" evidence="6">
    <location>
        <begin position="1"/>
        <end position="23"/>
    </location>
</feature>
<dbReference type="PANTHER" id="PTHR48022">
    <property type="entry name" value="PLASTIDIC GLUCOSE TRANSPORTER 4"/>
    <property type="match status" value="1"/>
</dbReference>
<evidence type="ECO:0000256" key="4">
    <source>
        <dbReference type="ARBA" id="ARBA00023136"/>
    </source>
</evidence>
<accession>A0A9P3BVT5</accession>
<keyword evidence="2 5" id="KW-0812">Transmembrane</keyword>
<feature type="transmembrane region" description="Helical" evidence="5">
    <location>
        <begin position="321"/>
        <end position="346"/>
    </location>
</feature>
<organism evidence="7 8">
    <name type="scientific">Aspergillus viridinutans</name>
    <dbReference type="NCBI Taxonomy" id="75553"/>
    <lineage>
        <taxon>Eukaryota</taxon>
        <taxon>Fungi</taxon>
        <taxon>Dikarya</taxon>
        <taxon>Ascomycota</taxon>
        <taxon>Pezizomycotina</taxon>
        <taxon>Eurotiomycetes</taxon>
        <taxon>Eurotiomycetidae</taxon>
        <taxon>Eurotiales</taxon>
        <taxon>Aspergillaceae</taxon>
        <taxon>Aspergillus</taxon>
        <taxon>Aspergillus subgen. Fumigati</taxon>
    </lineage>
</organism>
<protein>
    <recommendedName>
        <fullName evidence="9">Major facilitator superfamily (MFS) profile domain-containing protein</fullName>
    </recommendedName>
</protein>
<feature type="transmembrane region" description="Helical" evidence="5">
    <location>
        <begin position="289"/>
        <end position="309"/>
    </location>
</feature>
<gene>
    <name evidence="7" type="ORF">Aspvir_006982</name>
</gene>
<dbReference type="SUPFAM" id="SSF103473">
    <property type="entry name" value="MFS general substrate transporter"/>
    <property type="match status" value="1"/>
</dbReference>
<comment type="caution">
    <text evidence="7">The sequence shown here is derived from an EMBL/GenBank/DDBJ whole genome shotgun (WGS) entry which is preliminary data.</text>
</comment>
<evidence type="ECO:0008006" key="9">
    <source>
        <dbReference type="Google" id="ProtNLM"/>
    </source>
</evidence>
<dbReference type="PANTHER" id="PTHR48022:SF37">
    <property type="entry name" value="MAJOR FACILITATOR SUPERFAMILY (MFS) PROFILE DOMAIN-CONTAINING PROTEIN-RELATED"/>
    <property type="match status" value="1"/>
</dbReference>
<dbReference type="GO" id="GO:0005351">
    <property type="term" value="F:carbohydrate:proton symporter activity"/>
    <property type="evidence" value="ECO:0007669"/>
    <property type="project" value="TreeGrafter"/>
</dbReference>
<dbReference type="RefSeq" id="XP_043126103.1">
    <property type="nucleotide sequence ID" value="XM_043270168.1"/>
</dbReference>
<dbReference type="AlphaFoldDB" id="A0A9P3BVT5"/>
<dbReference type="Proteomes" id="UP000710440">
    <property type="component" value="Unassembled WGS sequence"/>
</dbReference>
<evidence type="ECO:0000256" key="6">
    <source>
        <dbReference type="SAM" id="SignalP"/>
    </source>
</evidence>
<dbReference type="GeneID" id="66934964"/>
<keyword evidence="8" id="KW-1185">Reference proteome</keyword>
<dbReference type="InterPro" id="IPR036259">
    <property type="entry name" value="MFS_trans_sf"/>
</dbReference>
<evidence type="ECO:0000256" key="5">
    <source>
        <dbReference type="SAM" id="Phobius"/>
    </source>
</evidence>
<name>A0A9P3BVT5_ASPVI</name>
<evidence type="ECO:0000256" key="1">
    <source>
        <dbReference type="ARBA" id="ARBA00004141"/>
    </source>
</evidence>
<sequence>MPSASVFLARAVLYRLPVTVVCAIVFRVHTPRPTTYPGRGLSANRRVDLIPLRQMTFSWKTLCQIASVGHKTTHPDGFEDGFKDGRESSTDDFQIPHSPLDRWIFSSLDLDHGSAVWWDDQVQTEYNRSISISIVNHFPQAAPEAVDTFVRYCSVRQRPSGLWTHQCGLPASLERLQAAHSLVEPTDHGPQGIMIERSHFAGVNGPIWKHTVPAFPNGCAAEKEHNQVAFHRWIVDKSNFRRLLLACAMQAATQMTGVSAIHLSINSIIGLIGEFLLMMVVDKIGRRKLVVGGNLPMCLTYVISTILLAQFPPEVNSSGAHWGFIIMTWVFNFCFASMGSLSWMIPAEIFDTATRARGVALGCMVCNFTNAVFFWAMLPETKQLPLEEMKKLFTETPWFIGNSIKSEHRVTETSILAQRIKTIGLEDLTGTTEHKEETA</sequence>
<evidence type="ECO:0000256" key="3">
    <source>
        <dbReference type="ARBA" id="ARBA00022989"/>
    </source>
</evidence>